<dbReference type="HOGENOM" id="CLU_328068_0_0_1"/>
<dbReference type="InParanoid" id="F6R8K6"/>
<accession>F6R8K6</accession>
<evidence type="ECO:0000256" key="4">
    <source>
        <dbReference type="ARBA" id="ARBA00022737"/>
    </source>
</evidence>
<dbReference type="STRING" id="7719.ENSCINP00000006012"/>
<evidence type="ECO:0000256" key="5">
    <source>
        <dbReference type="ARBA" id="ARBA00022949"/>
    </source>
</evidence>
<reference evidence="9" key="3">
    <citation type="submission" date="2025-08" db="UniProtKB">
        <authorList>
            <consortium name="Ensembl"/>
        </authorList>
    </citation>
    <scope>IDENTIFICATION</scope>
</reference>
<dbReference type="AlphaFoldDB" id="F6R8K6"/>
<evidence type="ECO:0000256" key="7">
    <source>
        <dbReference type="SAM" id="Coils"/>
    </source>
</evidence>
<dbReference type="EMBL" id="EAAA01002435">
    <property type="status" value="NOT_ANNOTATED_CDS"/>
    <property type="molecule type" value="Genomic_DNA"/>
</dbReference>
<comment type="similarity">
    <text evidence="2">Belongs to the plakin or cytolinker family.</text>
</comment>
<protein>
    <submittedName>
        <fullName evidence="9">Uncharacterized protein</fullName>
    </submittedName>
</protein>
<organism evidence="9 10">
    <name type="scientific">Ciona intestinalis</name>
    <name type="common">Transparent sea squirt</name>
    <name type="synonym">Ascidia intestinalis</name>
    <dbReference type="NCBI Taxonomy" id="7719"/>
    <lineage>
        <taxon>Eukaryota</taxon>
        <taxon>Metazoa</taxon>
        <taxon>Chordata</taxon>
        <taxon>Tunicata</taxon>
        <taxon>Ascidiacea</taxon>
        <taxon>Phlebobranchia</taxon>
        <taxon>Cionidae</taxon>
        <taxon>Ciona</taxon>
    </lineage>
</organism>
<dbReference type="Ensembl" id="ENSCINT00000006012.3">
    <property type="protein sequence ID" value="ENSCINP00000006012.3"/>
    <property type="gene ID" value="ENSCING00000011912.2"/>
</dbReference>
<keyword evidence="5" id="KW-0965">Cell junction</keyword>
<evidence type="ECO:0000256" key="6">
    <source>
        <dbReference type="ARBA" id="ARBA00023054"/>
    </source>
</evidence>
<dbReference type="EMBL" id="EAAA01002434">
    <property type="status" value="NOT_ANNOTATED_CDS"/>
    <property type="molecule type" value="Genomic_DNA"/>
</dbReference>
<reference evidence="9" key="4">
    <citation type="submission" date="2025-09" db="UniProtKB">
        <authorList>
            <consortium name="Ensembl"/>
        </authorList>
    </citation>
    <scope>IDENTIFICATION</scope>
</reference>
<dbReference type="SMART" id="SM00250">
    <property type="entry name" value="PLEC"/>
    <property type="match status" value="7"/>
</dbReference>
<proteinExistence type="inferred from homology"/>
<dbReference type="SUPFAM" id="SSF75399">
    <property type="entry name" value="Plakin repeat"/>
    <property type="match status" value="2"/>
</dbReference>
<dbReference type="GeneTree" id="ENSGT00940000154843"/>
<feature type="coiled-coil region" evidence="7">
    <location>
        <begin position="7"/>
        <end position="34"/>
    </location>
</feature>
<name>F6R8K6_CIOIN</name>
<feature type="compositionally biased region" description="Basic and acidic residues" evidence="8">
    <location>
        <begin position="352"/>
        <end position="366"/>
    </location>
</feature>
<keyword evidence="10" id="KW-1185">Reference proteome</keyword>
<dbReference type="InterPro" id="IPR001101">
    <property type="entry name" value="Plectin_repeat"/>
</dbReference>
<feature type="region of interest" description="Disordered" evidence="8">
    <location>
        <begin position="338"/>
        <end position="370"/>
    </location>
</feature>
<evidence type="ECO:0000256" key="3">
    <source>
        <dbReference type="ARBA" id="ARBA00022553"/>
    </source>
</evidence>
<dbReference type="PANTHER" id="PTHR23169:SF23">
    <property type="entry name" value="SHORT STOP, ISOFORM H"/>
    <property type="match status" value="1"/>
</dbReference>
<dbReference type="PANTHER" id="PTHR23169">
    <property type="entry name" value="ENVOPLAKIN"/>
    <property type="match status" value="1"/>
</dbReference>
<evidence type="ECO:0000256" key="2">
    <source>
        <dbReference type="ARBA" id="ARBA00009109"/>
    </source>
</evidence>
<reference evidence="9" key="2">
    <citation type="journal article" date="2008" name="Genome Biol.">
        <title>Improved genome assembly and evidence-based global gene model set for the chordate Ciona intestinalis: new insight into intron and operon populations.</title>
        <authorList>
            <person name="Satou Y."/>
            <person name="Mineta K."/>
            <person name="Ogasawara M."/>
            <person name="Sasakura Y."/>
            <person name="Shoguchi E."/>
            <person name="Ueno K."/>
            <person name="Yamada L."/>
            <person name="Matsumoto J."/>
            <person name="Wasserscheid J."/>
            <person name="Dewar K."/>
            <person name="Wiley G.B."/>
            <person name="Macmil S.L."/>
            <person name="Roe B.A."/>
            <person name="Zeller R.W."/>
            <person name="Hastings K.E."/>
            <person name="Lemaire P."/>
            <person name="Lindquist E."/>
            <person name="Endo T."/>
            <person name="Hotta K."/>
            <person name="Inaba K."/>
        </authorList>
    </citation>
    <scope>NUCLEOTIDE SEQUENCE [LARGE SCALE GENOMIC DNA]</scope>
    <source>
        <strain evidence="9">wild type</strain>
    </source>
</reference>
<dbReference type="GO" id="GO:0005856">
    <property type="term" value="C:cytoskeleton"/>
    <property type="evidence" value="ECO:0007669"/>
    <property type="project" value="InterPro"/>
</dbReference>
<keyword evidence="3" id="KW-0597">Phosphoprotein</keyword>
<evidence type="ECO:0000313" key="9">
    <source>
        <dbReference type="Ensembl" id="ENSCINP00000006012.3"/>
    </source>
</evidence>
<dbReference type="FunFam" id="3.90.1290.10:FF:000001">
    <property type="entry name" value="Plectin a"/>
    <property type="match status" value="1"/>
</dbReference>
<dbReference type="Gene3D" id="3.90.1290.10">
    <property type="entry name" value="Plakin repeat"/>
    <property type="match status" value="2"/>
</dbReference>
<dbReference type="Pfam" id="PF00681">
    <property type="entry name" value="Plectin"/>
    <property type="match status" value="3"/>
</dbReference>
<dbReference type="Proteomes" id="UP000008144">
    <property type="component" value="Chromosome 7"/>
</dbReference>
<dbReference type="Gene3D" id="1.20.58.60">
    <property type="match status" value="3"/>
</dbReference>
<dbReference type="GO" id="GO:0045104">
    <property type="term" value="P:intermediate filament cytoskeleton organization"/>
    <property type="evidence" value="ECO:0007669"/>
    <property type="project" value="InterPro"/>
</dbReference>
<evidence type="ECO:0000256" key="8">
    <source>
        <dbReference type="SAM" id="MobiDB-lite"/>
    </source>
</evidence>
<reference evidence="10" key="1">
    <citation type="journal article" date="2002" name="Science">
        <title>The draft genome of Ciona intestinalis: insights into chordate and vertebrate origins.</title>
        <authorList>
            <person name="Dehal P."/>
            <person name="Satou Y."/>
            <person name="Campbell R.K."/>
            <person name="Chapman J."/>
            <person name="Degnan B."/>
            <person name="De Tomaso A."/>
            <person name="Davidson B."/>
            <person name="Di Gregorio A."/>
            <person name="Gelpke M."/>
            <person name="Goodstein D.M."/>
            <person name="Harafuji N."/>
            <person name="Hastings K.E."/>
            <person name="Ho I."/>
            <person name="Hotta K."/>
            <person name="Huang W."/>
            <person name="Kawashima T."/>
            <person name="Lemaire P."/>
            <person name="Martinez D."/>
            <person name="Meinertzhagen I.A."/>
            <person name="Necula S."/>
            <person name="Nonaka M."/>
            <person name="Putnam N."/>
            <person name="Rash S."/>
            <person name="Saiga H."/>
            <person name="Satake M."/>
            <person name="Terry A."/>
            <person name="Yamada L."/>
            <person name="Wang H.G."/>
            <person name="Awazu S."/>
            <person name="Azumi K."/>
            <person name="Boore J."/>
            <person name="Branno M."/>
            <person name="Chin-Bow S."/>
            <person name="DeSantis R."/>
            <person name="Doyle S."/>
            <person name="Francino P."/>
            <person name="Keys D.N."/>
            <person name="Haga S."/>
            <person name="Hayashi H."/>
            <person name="Hino K."/>
            <person name="Imai K.S."/>
            <person name="Inaba K."/>
            <person name="Kano S."/>
            <person name="Kobayashi K."/>
            <person name="Kobayashi M."/>
            <person name="Lee B.I."/>
            <person name="Makabe K.W."/>
            <person name="Manohar C."/>
            <person name="Matassi G."/>
            <person name="Medina M."/>
            <person name="Mochizuki Y."/>
            <person name="Mount S."/>
            <person name="Morishita T."/>
            <person name="Miura S."/>
            <person name="Nakayama A."/>
            <person name="Nishizaka S."/>
            <person name="Nomoto H."/>
            <person name="Ohta F."/>
            <person name="Oishi K."/>
            <person name="Rigoutsos I."/>
            <person name="Sano M."/>
            <person name="Sasaki A."/>
            <person name="Sasakura Y."/>
            <person name="Shoguchi E."/>
            <person name="Shin-i T."/>
            <person name="Spagnuolo A."/>
            <person name="Stainier D."/>
            <person name="Suzuki M.M."/>
            <person name="Tassy O."/>
            <person name="Takatori N."/>
            <person name="Tokuoka M."/>
            <person name="Yagi K."/>
            <person name="Yoshizaki F."/>
            <person name="Wada S."/>
            <person name="Zhang C."/>
            <person name="Hyatt P.D."/>
            <person name="Larimer F."/>
            <person name="Detter C."/>
            <person name="Doggett N."/>
            <person name="Glavina T."/>
            <person name="Hawkins T."/>
            <person name="Richardson P."/>
            <person name="Lucas S."/>
            <person name="Kohara Y."/>
            <person name="Levine M."/>
            <person name="Satoh N."/>
            <person name="Rokhsar D.S."/>
        </authorList>
    </citation>
    <scope>NUCLEOTIDE SEQUENCE [LARGE SCALE GENOMIC DNA]</scope>
</reference>
<evidence type="ECO:0000256" key="1">
    <source>
        <dbReference type="ARBA" id="ARBA00004282"/>
    </source>
</evidence>
<dbReference type="SUPFAM" id="SSF46966">
    <property type="entry name" value="Spectrin repeat"/>
    <property type="match status" value="2"/>
</dbReference>
<keyword evidence="4" id="KW-0677">Repeat</keyword>
<feature type="coiled-coil region" evidence="7">
    <location>
        <begin position="444"/>
        <end position="471"/>
    </location>
</feature>
<dbReference type="InterPro" id="IPR035915">
    <property type="entry name" value="Plakin_repeat_sf"/>
</dbReference>
<dbReference type="InterPro" id="IPR043197">
    <property type="entry name" value="Plakin"/>
</dbReference>
<keyword evidence="6 7" id="KW-0175">Coiled coil</keyword>
<sequence>MCDPVKIRDACAILQELKEQANEDQKKIDDLQSALDDSLASVPNPEEDQDISANAPVAQKVLDDWNRIQQQLHLVLNQLNEELPHAEKLAGVEKSVQELLPALHNIGNELDGIKHTIQARICVSMPAETDSMEKAIAQQKVTANRLKEIKDNLETLKQRSEPIMQVDTTSVKHLKDDFNKLDDQWTSVNDLSDQYLEKLSCMQEAVGTINVTRGIVTSYETQLLIHDTMASTEEGLQKQREILQKLDSEVPTNDPKFVTMADSCECVKQQVDKMNETTPGVDSDEYPDVARKLIDRWNLSKYQVKERLAYALVGEAKLQELQKEAELHKEWLNAKEERVNSDELNATPSGSEEIKNQLDEHEKEESSVTSQYPTIDKMRTITAEFDTAARKYDQTALEYEPPIQEGIDAKPKPTPEEMEENSSKRKKIIEYEVITITRRYDKMKNLLSEKVDRLKVDYKDAKEREDEAAAQESLITTTTTEITTTTTKRRNIDDIKFKSYLERKASLHDLISAGIVSEETAEKLQMGTIDEKEVESDLKPYLTGNEPISGIIIEKADNMKVSINTAMKLGIIKTGTGLVLLEAQAATGNIINPLTAEHMSVEQAVKCGLIDSKYQDALERAEKAVTGYEDPVTHQYLSLYECMKKGYIVESHGIRLLEAQIATGGLIDPRASHRVPISVAYKRGLFDERMNEILEDPSDDTKGFFDPNTQKNHTYLDLIQKCVRDDETSLLFLSLKKKVDVERLKRMLIDIQNKEAGRRRSRADIYFHTAYHTEARLQDIYEAGLVTEEQVRKLEMGELSEEDLQGQLKQYLFGGEEPICGILHEESGEMLSILDAVKKRILKRGTAIELLEAQAATGNIIDPINARKMSVQDAYRA</sequence>
<dbReference type="GO" id="GO:0070161">
    <property type="term" value="C:anchoring junction"/>
    <property type="evidence" value="ECO:0007669"/>
    <property type="project" value="UniProtKB-SubCell"/>
</dbReference>
<comment type="subcellular location">
    <subcellularLocation>
        <location evidence="1">Cell junction</location>
    </subcellularLocation>
</comment>
<evidence type="ECO:0000313" key="10">
    <source>
        <dbReference type="Proteomes" id="UP000008144"/>
    </source>
</evidence>